<evidence type="ECO:0000259" key="5">
    <source>
        <dbReference type="Pfam" id="PF04112"/>
    </source>
</evidence>
<evidence type="ECO:0000313" key="8">
    <source>
        <dbReference type="Proteomes" id="UP000799767"/>
    </source>
</evidence>
<dbReference type="Pfam" id="PF25789">
    <property type="entry name" value="TPR_NAA35"/>
    <property type="match status" value="1"/>
</dbReference>
<dbReference type="RefSeq" id="XP_033585362.1">
    <property type="nucleotide sequence ID" value="XM_033734931.1"/>
</dbReference>
<dbReference type="GO" id="GO:0016740">
    <property type="term" value="F:transferase activity"/>
    <property type="evidence" value="ECO:0007669"/>
    <property type="project" value="UniProtKB-KW"/>
</dbReference>
<evidence type="ECO:0000256" key="3">
    <source>
        <dbReference type="ARBA" id="ARBA00022490"/>
    </source>
</evidence>
<dbReference type="EMBL" id="MU001643">
    <property type="protein sequence ID" value="KAF2478792.1"/>
    <property type="molecule type" value="Genomic_DNA"/>
</dbReference>
<reference evidence="7" key="1">
    <citation type="journal article" date="2020" name="Stud. Mycol.">
        <title>101 Dothideomycetes genomes: a test case for predicting lifestyles and emergence of pathogens.</title>
        <authorList>
            <person name="Haridas S."/>
            <person name="Albert R."/>
            <person name="Binder M."/>
            <person name="Bloem J."/>
            <person name="Labutti K."/>
            <person name="Salamov A."/>
            <person name="Andreopoulos B."/>
            <person name="Baker S."/>
            <person name="Barry K."/>
            <person name="Bills G."/>
            <person name="Bluhm B."/>
            <person name="Cannon C."/>
            <person name="Castanera R."/>
            <person name="Culley D."/>
            <person name="Daum C."/>
            <person name="Ezra D."/>
            <person name="Gonzalez J."/>
            <person name="Henrissat B."/>
            <person name="Kuo A."/>
            <person name="Liang C."/>
            <person name="Lipzen A."/>
            <person name="Lutzoni F."/>
            <person name="Magnuson J."/>
            <person name="Mondo S."/>
            <person name="Nolan M."/>
            <person name="Ohm R."/>
            <person name="Pangilinan J."/>
            <person name="Park H.-J."/>
            <person name="Ramirez L."/>
            <person name="Alfaro M."/>
            <person name="Sun H."/>
            <person name="Tritt A."/>
            <person name="Yoshinaga Y."/>
            <person name="Zwiers L.-H."/>
            <person name="Turgeon B."/>
            <person name="Goodwin S."/>
            <person name="Spatafora J."/>
            <person name="Crous P."/>
            <person name="Grigoriev I."/>
        </authorList>
    </citation>
    <scope>NUCLEOTIDE SEQUENCE</scope>
    <source>
        <strain evidence="7">CBS 113389</strain>
    </source>
</reference>
<dbReference type="Pfam" id="PF04112">
    <property type="entry name" value="Mak10"/>
    <property type="match status" value="1"/>
</dbReference>
<dbReference type="GeneID" id="54475933"/>
<accession>A0A6A6PFQ4</accession>
<gene>
    <name evidence="7" type="ORF">BDY17DRAFT_305848</name>
</gene>
<organism evidence="7 8">
    <name type="scientific">Neohortaea acidophila</name>
    <dbReference type="NCBI Taxonomy" id="245834"/>
    <lineage>
        <taxon>Eukaryota</taxon>
        <taxon>Fungi</taxon>
        <taxon>Dikarya</taxon>
        <taxon>Ascomycota</taxon>
        <taxon>Pezizomycotina</taxon>
        <taxon>Dothideomycetes</taxon>
        <taxon>Dothideomycetidae</taxon>
        <taxon>Mycosphaerellales</taxon>
        <taxon>Teratosphaeriaceae</taxon>
        <taxon>Neohortaea</taxon>
    </lineage>
</organism>
<evidence type="ECO:0000313" key="7">
    <source>
        <dbReference type="EMBL" id="KAF2478792.1"/>
    </source>
</evidence>
<feature type="region of interest" description="Disordered" evidence="4">
    <location>
        <begin position="1"/>
        <end position="20"/>
    </location>
</feature>
<evidence type="ECO:0000256" key="4">
    <source>
        <dbReference type="SAM" id="MobiDB-lite"/>
    </source>
</evidence>
<name>A0A6A6PFQ4_9PEZI</name>
<dbReference type="Proteomes" id="UP000799767">
    <property type="component" value="Unassembled WGS sequence"/>
</dbReference>
<comment type="subcellular location">
    <subcellularLocation>
        <location evidence="1">Cytoplasm</location>
    </subcellularLocation>
</comment>
<comment type="similarity">
    <text evidence="2">Belongs to the MAK10 family.</text>
</comment>
<feature type="domain" description="NAA35-like TPR repeats" evidence="6">
    <location>
        <begin position="347"/>
        <end position="722"/>
    </location>
</feature>
<dbReference type="InterPro" id="IPR057983">
    <property type="entry name" value="NAA35-like_N"/>
</dbReference>
<evidence type="ECO:0000259" key="6">
    <source>
        <dbReference type="Pfam" id="PF25789"/>
    </source>
</evidence>
<protein>
    <submittedName>
        <fullName evidence="7">Mak10 subunit, NatC N-terminal acetyltransferase-domain-containing protein</fullName>
    </submittedName>
</protein>
<feature type="domain" description="NAA35-like N-terminal" evidence="5">
    <location>
        <begin position="61"/>
        <end position="223"/>
    </location>
</feature>
<keyword evidence="7" id="KW-0808">Transferase</keyword>
<dbReference type="PANTHER" id="PTHR21373">
    <property type="entry name" value="GLUCOSE REPRESSIBLE PROTEIN MAK10"/>
    <property type="match status" value="1"/>
</dbReference>
<proteinExistence type="inferred from homology"/>
<dbReference type="InterPro" id="IPR007244">
    <property type="entry name" value="Naa35_N"/>
</dbReference>
<evidence type="ECO:0000256" key="2">
    <source>
        <dbReference type="ARBA" id="ARBA00006289"/>
    </source>
</evidence>
<dbReference type="AlphaFoldDB" id="A0A6A6PFQ4"/>
<evidence type="ECO:0000256" key="1">
    <source>
        <dbReference type="ARBA" id="ARBA00004496"/>
    </source>
</evidence>
<dbReference type="PANTHER" id="PTHR21373:SF0">
    <property type="entry name" value="N-ALPHA-ACETYLTRANSFERASE 35, NATC AUXILIARY SUBUNIT"/>
    <property type="match status" value="1"/>
</dbReference>
<keyword evidence="8" id="KW-1185">Reference proteome</keyword>
<keyword evidence="3" id="KW-0963">Cytoplasm</keyword>
<sequence>MPVNEAGEGPSTTAASETDKHAGLGHANAITRLQQEAMAFRRRTLRNITTDFTVAAKQLQPGELVKDEFFTLFEAVGALEIMDPKMDSGYIPPGDTLDPDFDPSVGLEAGEVIWIMDQLLCLEITWLEGHPLSQTVYTSLHINRLLSPDQRHSDSFHINPGPPPLRTNQDTLVHTVLRAYCIGMIKSSQLALHLIQSQTYFEEEDFVTHLFGRELLPKIDSSAAADSLLEAICWLETCGIAGGLCPALLQRCKFCLDLLRTLAGDAQRWQDMLLDLDQIKDSHHLGSPIPDAFSEKVQRQLATSTPPRPTIQISLDAAHSKWTKLCQEMLSAYELTDSDAIDNSHCLERAVWAFAYRTQPETLARAQMQDLLFSNHAVRGQMPHYDLMLTDLKSLVLAGDPLSNPEIFQIELPTDPRHACSALLREFMEKAIEEFMALYRMVYQNRCRIRRLFTQSIGIWDELQREADAIDDGLRQYPLSSQVLNSGYARTNGPLLSWARYHTSQVLVWTVQLGFETEIYLPDELSKMYWYLSALCTYRNLVIESMLRALLERKRRVRGGSRDAADCVASQQLLMSLLDASKVTESLAAALWKFYYLLGQTGIIKSPKREFAKPDLLHEARMKSYLNVPAGFVTIDLPPADGYESAVEALEQHQTGSHSMKTTTFQAIDEDLKAAKSSLAALKKYTPEQGGYVGTEAEWKKEIKQIETTCVAVAVGLSTLKRLGEKYGDGQRLGLQGLVECALERKYHVWWVIPQLKEKAAK</sequence>
<dbReference type="GO" id="GO:0031417">
    <property type="term" value="C:NatC complex"/>
    <property type="evidence" value="ECO:0007669"/>
    <property type="project" value="InterPro"/>
</dbReference>
<dbReference type="OrthoDB" id="269405at2759"/>
<dbReference type="InterPro" id="IPR057982">
    <property type="entry name" value="TPR_NAA35"/>
</dbReference>